<evidence type="ECO:0000256" key="13">
    <source>
        <dbReference type="ARBA" id="ARBA00023136"/>
    </source>
</evidence>
<keyword evidence="8" id="KW-0677">Repeat</keyword>
<keyword evidence="5" id="KW-0808">Transferase</keyword>
<gene>
    <name evidence="18" type="ORF">CSSPTR1EN2_LOCUS9233</name>
</gene>
<dbReference type="SMART" id="SM00369">
    <property type="entry name" value="LRR_TYP"/>
    <property type="match status" value="10"/>
</dbReference>
<dbReference type="Pfam" id="PF13855">
    <property type="entry name" value="LRR_8"/>
    <property type="match status" value="2"/>
</dbReference>
<feature type="signal peptide" evidence="16">
    <location>
        <begin position="1"/>
        <end position="28"/>
    </location>
</feature>
<keyword evidence="19" id="KW-1185">Reference proteome</keyword>
<evidence type="ECO:0000313" key="18">
    <source>
        <dbReference type="EMBL" id="CAK9208538.1"/>
    </source>
</evidence>
<dbReference type="SMART" id="SM00220">
    <property type="entry name" value="S_TKc"/>
    <property type="match status" value="1"/>
</dbReference>
<evidence type="ECO:0000256" key="6">
    <source>
        <dbReference type="ARBA" id="ARBA00022692"/>
    </source>
</evidence>
<evidence type="ECO:0000259" key="17">
    <source>
        <dbReference type="PROSITE" id="PS50011"/>
    </source>
</evidence>
<evidence type="ECO:0000256" key="15">
    <source>
        <dbReference type="SAM" id="Phobius"/>
    </source>
</evidence>
<name>A0ABP0TYG4_9BRYO</name>
<dbReference type="Proteomes" id="UP001497512">
    <property type="component" value="Chromosome 17"/>
</dbReference>
<dbReference type="SUPFAM" id="SSF52047">
    <property type="entry name" value="RNI-like"/>
    <property type="match status" value="1"/>
</dbReference>
<evidence type="ECO:0000313" key="19">
    <source>
        <dbReference type="Proteomes" id="UP001497512"/>
    </source>
</evidence>
<comment type="similarity">
    <text evidence="3">Belongs to the protein kinase superfamily. Ser/Thr protein kinase family.</text>
</comment>
<dbReference type="InterPro" id="IPR013210">
    <property type="entry name" value="LRR_N_plant-typ"/>
</dbReference>
<dbReference type="InterPro" id="IPR032675">
    <property type="entry name" value="LRR_dom_sf"/>
</dbReference>
<dbReference type="SUPFAM" id="SSF52058">
    <property type="entry name" value="L domain-like"/>
    <property type="match status" value="1"/>
</dbReference>
<keyword evidence="12 15" id="KW-1133">Transmembrane helix</keyword>
<comment type="subcellular location">
    <subcellularLocation>
        <location evidence="2">Cell membrane</location>
    </subcellularLocation>
    <subcellularLocation>
        <location evidence="1">Membrane</location>
        <topology evidence="1">Single-pass membrane protein</topology>
    </subcellularLocation>
</comment>
<evidence type="ECO:0000256" key="11">
    <source>
        <dbReference type="ARBA" id="ARBA00022840"/>
    </source>
</evidence>
<dbReference type="PROSITE" id="PS50011">
    <property type="entry name" value="PROTEIN_KINASE_DOM"/>
    <property type="match status" value="1"/>
</dbReference>
<dbReference type="InterPro" id="IPR051716">
    <property type="entry name" value="Plant_RL_S/T_kinase"/>
</dbReference>
<dbReference type="SUPFAM" id="SSF56112">
    <property type="entry name" value="Protein kinase-like (PK-like)"/>
    <property type="match status" value="1"/>
</dbReference>
<proteinExistence type="inferred from homology"/>
<evidence type="ECO:0000256" key="10">
    <source>
        <dbReference type="ARBA" id="ARBA00022777"/>
    </source>
</evidence>
<evidence type="ECO:0000256" key="7">
    <source>
        <dbReference type="ARBA" id="ARBA00022729"/>
    </source>
</evidence>
<dbReference type="PANTHER" id="PTHR48053:SF113">
    <property type="entry name" value="PROTEIN KINASE DOMAIN-CONTAINING PROTEIN"/>
    <property type="match status" value="1"/>
</dbReference>
<evidence type="ECO:0000256" key="12">
    <source>
        <dbReference type="ARBA" id="ARBA00022989"/>
    </source>
</evidence>
<reference evidence="18" key="1">
    <citation type="submission" date="2024-02" db="EMBL/GenBank/DDBJ databases">
        <authorList>
            <consortium name="ELIXIR-Norway"/>
            <consortium name="Elixir Norway"/>
        </authorList>
    </citation>
    <scope>NUCLEOTIDE SEQUENCE</scope>
</reference>
<keyword evidence="9 14" id="KW-0547">Nucleotide-binding</keyword>
<keyword evidence="11 14" id="KW-0067">ATP-binding</keyword>
<feature type="transmembrane region" description="Helical" evidence="15">
    <location>
        <begin position="693"/>
        <end position="716"/>
    </location>
</feature>
<dbReference type="InterPro" id="IPR008271">
    <property type="entry name" value="Ser/Thr_kinase_AS"/>
</dbReference>
<keyword evidence="13 15" id="KW-0472">Membrane</keyword>
<dbReference type="InterPro" id="IPR000719">
    <property type="entry name" value="Prot_kinase_dom"/>
</dbReference>
<evidence type="ECO:0000256" key="5">
    <source>
        <dbReference type="ARBA" id="ARBA00022679"/>
    </source>
</evidence>
<keyword evidence="10" id="KW-0418">Kinase</keyword>
<dbReference type="InterPro" id="IPR011009">
    <property type="entry name" value="Kinase-like_dom_sf"/>
</dbReference>
<keyword evidence="6 15" id="KW-0812">Transmembrane</keyword>
<dbReference type="Pfam" id="PF00560">
    <property type="entry name" value="LRR_1"/>
    <property type="match status" value="11"/>
</dbReference>
<keyword evidence="4" id="KW-0433">Leucine-rich repeat</keyword>
<dbReference type="Pfam" id="PF08263">
    <property type="entry name" value="LRRNT_2"/>
    <property type="match status" value="1"/>
</dbReference>
<evidence type="ECO:0000256" key="2">
    <source>
        <dbReference type="ARBA" id="ARBA00004236"/>
    </source>
</evidence>
<dbReference type="Gene3D" id="1.10.510.10">
    <property type="entry name" value="Transferase(Phosphotransferase) domain 1"/>
    <property type="match status" value="1"/>
</dbReference>
<evidence type="ECO:0000256" key="14">
    <source>
        <dbReference type="PROSITE-ProRule" id="PRU10141"/>
    </source>
</evidence>
<feature type="chain" id="PRO_5045194702" description="Protein kinase domain-containing protein" evidence="16">
    <location>
        <begin position="29"/>
        <end position="1037"/>
    </location>
</feature>
<sequence length="1037" mass="113130">MRFLFVQCIFMFLPLKFSNFSLIHGTEGLSKDGLALLDFKNGLISTGTALGSWRASDALPCNWEGVNCSGSAGLVTSLYLPSAGLVGPISPSLGKLEGLQNLTLSNNMLSGSIPSELGNCTNLIILALDQNNLTGEIPAELGNCTSLQLPYLVELDLRDNSFSGTIPPELGNVSTLQFLLLSTNNLTGPIPQELGNLTSLIDLHLYQNELTGPLPEELGNLHNLAEMLVYSNHLNGTIPPSLGVLNSLSTFDVHNNSMSGSIPAELFNCLNLTTLDMSDNEFFGQIPPEIGQLTNLSYLGLYDNHFSGPIPEQLENLTVLQQLLLSNNSFSGSLPMGLANLLHLTNISLYDNHLSGPLPSNLGMLSNLTVLDVTNNAFNGTLPTGLCQNSCLRILDIQYNNFDGPIPLELTNCGSLVRMRAGFNSLTSIPNYFGRNSNLQYLELSSNSLHGALPLELGLGSALSTLKLDNNRFFGNLSSELVFSNLPNLQVLNLSSNQFVGPIPPSLVNCTNLFILDLSYNFFNGSSPQAFPSTLQGLYLQGNELSEQDLNIFTNLSKLNFLNMAQNNLRGLIPQEIGLLNDLQRLNLSYNQFSGTIPVELGNLQNVQVLDLSHNQLSGTIPPTLGTQLVSLESVNVSYNDLNGSLPLSWVRFLTSNYDSFVGNPGLCLIYSRDGQCSTNPLHSGKKKITTHVVVAIVVSSIVFILGFGLLTYCYFLKSSKDTMVALSNIEVVSSPGREISFNNIMEATQNLSSDYIIGIGGHGTVYKAIMFDGSVVAVKKIPLLQKDLQIHKSFLREINTIGTVKHRNLAKLLGFCKWGEIGLLIYDYIPNGDLHEALHNKVNGMVLNWDTRLKIAEGIAHGLAYLHHDCVPPIIHRDIKSRNVLLDADLEAHIVDFGIAKTMSLKPKDDVSTTVVEGTYGYIAPEYGYGGQVTPKVDVYSFGVVLLELLTGKQPIDPSFCESEHIIPWVLSTIGQNGLTFDDNVLDPRLLDTSTNLQKAQMFHVLKIALLCTKTAPSDRLTMVQVVEFLRRSQHL</sequence>
<dbReference type="PROSITE" id="PS00108">
    <property type="entry name" value="PROTEIN_KINASE_ST"/>
    <property type="match status" value="1"/>
</dbReference>
<evidence type="ECO:0000256" key="4">
    <source>
        <dbReference type="ARBA" id="ARBA00022614"/>
    </source>
</evidence>
<organism evidence="18 19">
    <name type="scientific">Sphagnum troendelagicum</name>
    <dbReference type="NCBI Taxonomy" id="128251"/>
    <lineage>
        <taxon>Eukaryota</taxon>
        <taxon>Viridiplantae</taxon>
        <taxon>Streptophyta</taxon>
        <taxon>Embryophyta</taxon>
        <taxon>Bryophyta</taxon>
        <taxon>Sphagnophytina</taxon>
        <taxon>Sphagnopsida</taxon>
        <taxon>Sphagnales</taxon>
        <taxon>Sphagnaceae</taxon>
        <taxon>Sphagnum</taxon>
    </lineage>
</organism>
<protein>
    <recommendedName>
        <fullName evidence="17">Protein kinase domain-containing protein</fullName>
    </recommendedName>
</protein>
<dbReference type="InterPro" id="IPR001611">
    <property type="entry name" value="Leu-rich_rpt"/>
</dbReference>
<dbReference type="Pfam" id="PF00069">
    <property type="entry name" value="Pkinase"/>
    <property type="match status" value="1"/>
</dbReference>
<dbReference type="InterPro" id="IPR017441">
    <property type="entry name" value="Protein_kinase_ATP_BS"/>
</dbReference>
<feature type="domain" description="Protein kinase" evidence="17">
    <location>
        <begin position="752"/>
        <end position="1037"/>
    </location>
</feature>
<dbReference type="PROSITE" id="PS00107">
    <property type="entry name" value="PROTEIN_KINASE_ATP"/>
    <property type="match status" value="1"/>
</dbReference>
<accession>A0ABP0TYG4</accession>
<evidence type="ECO:0000256" key="16">
    <source>
        <dbReference type="SAM" id="SignalP"/>
    </source>
</evidence>
<dbReference type="Gene3D" id="3.80.10.10">
    <property type="entry name" value="Ribonuclease Inhibitor"/>
    <property type="match status" value="4"/>
</dbReference>
<keyword evidence="7 16" id="KW-0732">Signal</keyword>
<dbReference type="Gene3D" id="3.30.200.20">
    <property type="entry name" value="Phosphorylase Kinase, domain 1"/>
    <property type="match status" value="1"/>
</dbReference>
<dbReference type="EMBL" id="OZ019909">
    <property type="protein sequence ID" value="CAK9208538.1"/>
    <property type="molecule type" value="Genomic_DNA"/>
</dbReference>
<evidence type="ECO:0000256" key="9">
    <source>
        <dbReference type="ARBA" id="ARBA00022741"/>
    </source>
</evidence>
<dbReference type="PANTHER" id="PTHR48053">
    <property type="entry name" value="LEUCINE RICH REPEAT FAMILY PROTEIN, EXPRESSED"/>
    <property type="match status" value="1"/>
</dbReference>
<dbReference type="InterPro" id="IPR003591">
    <property type="entry name" value="Leu-rich_rpt_typical-subtyp"/>
</dbReference>
<evidence type="ECO:0000256" key="3">
    <source>
        <dbReference type="ARBA" id="ARBA00008684"/>
    </source>
</evidence>
<evidence type="ECO:0000256" key="1">
    <source>
        <dbReference type="ARBA" id="ARBA00004167"/>
    </source>
</evidence>
<feature type="binding site" evidence="14">
    <location>
        <position position="781"/>
    </location>
    <ligand>
        <name>ATP</name>
        <dbReference type="ChEBI" id="CHEBI:30616"/>
    </ligand>
</feature>
<evidence type="ECO:0000256" key="8">
    <source>
        <dbReference type="ARBA" id="ARBA00022737"/>
    </source>
</evidence>